<dbReference type="AlphaFoldDB" id="A0A7X0SFC7"/>
<keyword evidence="1 14" id="KW-0004">4Fe-4S</keyword>
<dbReference type="PANTHER" id="PTHR30591">
    <property type="entry name" value="RECBCD ENZYME SUBUNIT RECC"/>
    <property type="match status" value="1"/>
</dbReference>
<dbReference type="InterPro" id="IPR014140">
    <property type="entry name" value="DNA_helicase_suAddB"/>
</dbReference>
<comment type="caution">
    <text evidence="16">The sequence shown here is derived from an EMBL/GenBank/DDBJ whole genome shotgun (WGS) entry which is preliminary data.</text>
</comment>
<evidence type="ECO:0000256" key="14">
    <source>
        <dbReference type="HAMAP-Rule" id="MF_01452"/>
    </source>
</evidence>
<comment type="cofactor">
    <cofactor evidence="14">
        <name>[4Fe-4S] cluster</name>
        <dbReference type="ChEBI" id="CHEBI:49883"/>
    </cofactor>
    <text evidence="14">Binds 1 [4Fe-4S] cluster.</text>
</comment>
<evidence type="ECO:0000256" key="2">
    <source>
        <dbReference type="ARBA" id="ARBA00022722"/>
    </source>
</evidence>
<dbReference type="Pfam" id="PF21445">
    <property type="entry name" value="ADDB_N"/>
    <property type="match status" value="1"/>
</dbReference>
<dbReference type="GO" id="GO:0000724">
    <property type="term" value="P:double-strand break repair via homologous recombination"/>
    <property type="evidence" value="ECO:0007669"/>
    <property type="project" value="UniProtKB-UniRule"/>
</dbReference>
<evidence type="ECO:0000256" key="5">
    <source>
        <dbReference type="ARBA" id="ARBA00022763"/>
    </source>
</evidence>
<evidence type="ECO:0000256" key="4">
    <source>
        <dbReference type="ARBA" id="ARBA00022741"/>
    </source>
</evidence>
<dbReference type="PROSITE" id="PS51217">
    <property type="entry name" value="UVRD_HELICASE_CTER"/>
    <property type="match status" value="1"/>
</dbReference>
<comment type="subunit">
    <text evidence="14">Heterodimer of AddA and AddB.</text>
</comment>
<dbReference type="InterPro" id="IPR038726">
    <property type="entry name" value="PDDEXK_AddAB-type"/>
</dbReference>
<dbReference type="NCBIfam" id="TIGR02773">
    <property type="entry name" value="addB_Gpos"/>
    <property type="match status" value="1"/>
</dbReference>
<accession>A0A7X0SFC7</accession>
<dbReference type="PANTHER" id="PTHR30591:SF1">
    <property type="entry name" value="RECBCD ENZYME SUBUNIT RECC"/>
    <property type="match status" value="1"/>
</dbReference>
<dbReference type="Gene3D" id="3.40.50.300">
    <property type="entry name" value="P-loop containing nucleotide triphosphate hydrolases"/>
    <property type="match status" value="3"/>
</dbReference>
<dbReference type="GO" id="GO:0005524">
    <property type="term" value="F:ATP binding"/>
    <property type="evidence" value="ECO:0007669"/>
    <property type="project" value="UniProtKB-UniRule"/>
</dbReference>
<reference evidence="16 17" key="1">
    <citation type="submission" date="2020-08" db="EMBL/GenBank/DDBJ databases">
        <title>Clostridia isolated from Swiss meat.</title>
        <authorList>
            <person name="Wambui J."/>
            <person name="Stevens M.J.A."/>
            <person name="Stephan R."/>
        </authorList>
    </citation>
    <scope>NUCLEOTIDE SEQUENCE [LARGE SCALE GENOMIC DNA]</scope>
    <source>
        <strain evidence="16 17">CM001</strain>
    </source>
</reference>
<feature type="binding site" evidence="14">
    <location>
        <position position="780"/>
    </location>
    <ligand>
        <name>[4Fe-4S] cluster</name>
        <dbReference type="ChEBI" id="CHEBI:49883"/>
    </ligand>
</feature>
<evidence type="ECO:0000256" key="6">
    <source>
        <dbReference type="ARBA" id="ARBA00022801"/>
    </source>
</evidence>
<evidence type="ECO:0000256" key="8">
    <source>
        <dbReference type="ARBA" id="ARBA00022839"/>
    </source>
</evidence>
<evidence type="ECO:0000256" key="7">
    <source>
        <dbReference type="ARBA" id="ARBA00022806"/>
    </source>
</evidence>
<dbReference type="GO" id="GO:0046872">
    <property type="term" value="F:metal ion binding"/>
    <property type="evidence" value="ECO:0007669"/>
    <property type="project" value="UniProtKB-KW"/>
</dbReference>
<dbReference type="GO" id="GO:0003690">
    <property type="term" value="F:double-stranded DNA binding"/>
    <property type="evidence" value="ECO:0007669"/>
    <property type="project" value="UniProtKB-UniRule"/>
</dbReference>
<evidence type="ECO:0000256" key="13">
    <source>
        <dbReference type="ARBA" id="ARBA00023204"/>
    </source>
</evidence>
<evidence type="ECO:0000313" key="16">
    <source>
        <dbReference type="EMBL" id="MBB6716574.1"/>
    </source>
</evidence>
<sequence>MSIRFVFGRAGSGKSQFCLNQIKKKLENDKNNKLILLVPEQYTFHTEKKLLEVVGESGLLRAEVLSFKRMASRVFNECGGRTLTRMNDSGKNMLIYKLLKDKGEELEYFNRMAKQQGFTGIVSKTITEFKKYNISSEMLEIKNGDIEDEELKKKLKDLTLIFNEFNEILHKKYIDSEDELIILAEKLINCSIYENAEIWIDEFTTFTPQQLEVIKRLAKTSKTINITLCSDNLSEGVQGDETDIFDAIKNTENKVLRMMQDNNIGYMEPIDLNKGHSYRFKDSKELQHIESHFFTYPFREYKGKNKDIRLYKANNSYEEVENVAKDILRLVRDEGYRYKDIAIVCRDVDSYEKITSVIFNEYNIPYFIDKKREVLSNPLIILIISTLEILISNWSYESVFKYLKSGLIGIKTEYIDVLENHVLANGIKGYKWTGELLYKSKEETTEKDILIAEIMEEVRLPLIELNKKLSGKKTLKQLATGLYEFLVRLKVFDTMEVWLDEFNEIGLQDKIKEYNQVPAIVMEILDQAVDVMGEEIVDIKTFSKILVSGFEEQEIGVIPMALDQVNIGDIARIKGRDVKGLYIVGVNDGVLPSANKEEGIISDRERNLLREIGVELASDTKSRAFEEQFMVYTALTIPSVYLMVSYPMADFEGKSLRASIVIPRLKKILPNMEEESEIYNKQSKTDKFNKITAPIPTFNELIGALRMEFEKEEVEEYWAQTFKWFENNEDFKEKSKRMFKGLTYTNLTEKMPKSKIKKLYATDNGKLMFGVSRIEKYAQCPFAYYIQYGLKAKDRKLYEFNAPDLGSFMHEVLDSFTNRVKDEKIAWSDLNKERCKSMVGELIEKKLLEDSNSILNSNKRYMYFADRFKRTITKSVMVIAEQMKRGEFEVFKNEFAFGSFKDEEPIKIELPSKETVYLVGRIDRIDTLDMDGNTYLKIVDYKSGAKKFDLNELYYGLQIQLLVYLDALIKNSQHLLNTQAIPGAILYFRIDDPIIKSKKELGEEEVEKQVLEKLKMNGLLLKDAKLVRAMDNDMETYSLVIPATFKKDGDFSSNSSVITEEQFDILRNYVNEKMVEICEEMLSGEIKIEPCKSQKTTYCTYCDYSSVCQFDTGIKDNKYKVILKKDNDTLWSEMKDKIKKVEEE</sequence>
<dbReference type="EMBL" id="JACKWY010000016">
    <property type="protein sequence ID" value="MBB6716574.1"/>
    <property type="molecule type" value="Genomic_DNA"/>
</dbReference>
<dbReference type="InterPro" id="IPR027417">
    <property type="entry name" value="P-loop_NTPase"/>
</dbReference>
<keyword evidence="2 14" id="KW-0540">Nuclease</keyword>
<feature type="binding site" evidence="14">
    <location>
        <position position="1102"/>
    </location>
    <ligand>
        <name>[4Fe-4S] cluster</name>
        <dbReference type="ChEBI" id="CHEBI:49883"/>
    </ligand>
</feature>
<name>A0A7X0SFC7_9CLOT</name>
<dbReference type="InterPro" id="IPR011604">
    <property type="entry name" value="PDDEXK-like_dom_sf"/>
</dbReference>
<gene>
    <name evidence="14 16" type="primary">addB</name>
    <name evidence="16" type="ORF">H7E68_17925</name>
</gene>
<keyword evidence="3 14" id="KW-0479">Metal-binding</keyword>
<dbReference type="Pfam" id="PF12705">
    <property type="entry name" value="PDDEXK_1"/>
    <property type="match status" value="1"/>
</dbReference>
<comment type="miscellaneous">
    <text evidence="14">Despite having conserved helicase domains, this subunit does not have helicase activity.</text>
</comment>
<keyword evidence="8 14" id="KW-0269">Exonuclease</keyword>
<keyword evidence="5 14" id="KW-0227">DNA damage</keyword>
<evidence type="ECO:0000259" key="15">
    <source>
        <dbReference type="PROSITE" id="PS51217"/>
    </source>
</evidence>
<dbReference type="RefSeq" id="WP_185165580.1">
    <property type="nucleotide sequence ID" value="NZ_JACKWY010000016.1"/>
</dbReference>
<protein>
    <recommendedName>
        <fullName evidence="14">ATP-dependent helicase/deoxyribonuclease subunit B</fullName>
        <ecNumber evidence="14">3.1.-.-</ecNumber>
    </recommendedName>
    <alternativeName>
        <fullName evidence="14">ATP-dependent helicase/nuclease subunit AddB</fullName>
    </alternativeName>
</protein>
<keyword evidence="13 14" id="KW-0234">DNA repair</keyword>
<feature type="binding site" evidence="14">
    <location>
        <position position="1099"/>
    </location>
    <ligand>
        <name>[4Fe-4S] cluster</name>
        <dbReference type="ChEBI" id="CHEBI:49883"/>
    </ligand>
</feature>
<feature type="binding site" evidence="14">
    <location>
        <position position="1108"/>
    </location>
    <ligand>
        <name>[4Fe-4S] cluster</name>
        <dbReference type="ChEBI" id="CHEBI:49883"/>
    </ligand>
</feature>
<keyword evidence="9 14" id="KW-0067">ATP-binding</keyword>
<dbReference type="GO" id="GO:0051539">
    <property type="term" value="F:4 iron, 4 sulfur cluster binding"/>
    <property type="evidence" value="ECO:0007669"/>
    <property type="project" value="UniProtKB-KW"/>
</dbReference>
<dbReference type="GO" id="GO:0004386">
    <property type="term" value="F:helicase activity"/>
    <property type="evidence" value="ECO:0007669"/>
    <property type="project" value="UniProtKB-KW"/>
</dbReference>
<evidence type="ECO:0000256" key="11">
    <source>
        <dbReference type="ARBA" id="ARBA00023014"/>
    </source>
</evidence>
<dbReference type="Gene3D" id="3.90.320.10">
    <property type="match status" value="1"/>
</dbReference>
<keyword evidence="11 14" id="KW-0411">Iron-sulfur</keyword>
<keyword evidence="7 14" id="KW-0347">Helicase</keyword>
<dbReference type="EC" id="3.1.-.-" evidence="14"/>
<evidence type="ECO:0000256" key="12">
    <source>
        <dbReference type="ARBA" id="ARBA00023125"/>
    </source>
</evidence>
<evidence type="ECO:0000256" key="10">
    <source>
        <dbReference type="ARBA" id="ARBA00023004"/>
    </source>
</evidence>
<evidence type="ECO:0000256" key="3">
    <source>
        <dbReference type="ARBA" id="ARBA00022723"/>
    </source>
</evidence>
<organism evidence="16 17">
    <name type="scientific">Clostridium gasigenes</name>
    <dbReference type="NCBI Taxonomy" id="94869"/>
    <lineage>
        <taxon>Bacteria</taxon>
        <taxon>Bacillati</taxon>
        <taxon>Bacillota</taxon>
        <taxon>Clostridia</taxon>
        <taxon>Eubacteriales</taxon>
        <taxon>Clostridiaceae</taxon>
        <taxon>Clostridium</taxon>
    </lineage>
</organism>
<dbReference type="InterPro" id="IPR049035">
    <property type="entry name" value="ADDB_N"/>
</dbReference>
<comment type="cofactor">
    <cofactor evidence="14">
        <name>Mg(2+)</name>
        <dbReference type="ChEBI" id="CHEBI:18420"/>
    </cofactor>
</comment>
<dbReference type="Gene3D" id="6.10.140.1030">
    <property type="match status" value="1"/>
</dbReference>
<proteinExistence type="inferred from homology"/>
<evidence type="ECO:0000256" key="9">
    <source>
        <dbReference type="ARBA" id="ARBA00022840"/>
    </source>
</evidence>
<evidence type="ECO:0000256" key="1">
    <source>
        <dbReference type="ARBA" id="ARBA00022485"/>
    </source>
</evidence>
<dbReference type="Proteomes" id="UP000585258">
    <property type="component" value="Unassembled WGS sequence"/>
</dbReference>
<dbReference type="GO" id="GO:0008409">
    <property type="term" value="F:5'-3' exonuclease activity"/>
    <property type="evidence" value="ECO:0007669"/>
    <property type="project" value="UniProtKB-UniRule"/>
</dbReference>
<keyword evidence="10 14" id="KW-0408">Iron</keyword>
<keyword evidence="4 14" id="KW-0547">Nucleotide-binding</keyword>
<keyword evidence="6 14" id="KW-0378">Hydrolase</keyword>
<dbReference type="InterPro" id="IPR014017">
    <property type="entry name" value="DNA_helicase_UvrD-like_C"/>
</dbReference>
<dbReference type="HAMAP" id="MF_01452">
    <property type="entry name" value="AddB_type1"/>
    <property type="match status" value="1"/>
</dbReference>
<comment type="similarity">
    <text evidence="14">Belongs to the helicase family. AddB/RexB type 1 subfamily.</text>
</comment>
<keyword evidence="12 14" id="KW-0238">DNA-binding</keyword>
<evidence type="ECO:0000313" key="17">
    <source>
        <dbReference type="Proteomes" id="UP000585258"/>
    </source>
</evidence>
<dbReference type="SUPFAM" id="SSF52540">
    <property type="entry name" value="P-loop containing nucleoside triphosphate hydrolases"/>
    <property type="match status" value="2"/>
</dbReference>
<comment type="function">
    <text evidence="14">The heterodimer acts as both an ATP-dependent DNA helicase and an ATP-dependent, dual-direction single-stranded exonuclease. Recognizes the chi site generating a DNA molecule suitable for the initiation of homologous recombination. The AddB subunit has 5' -&gt; 3' nuclease activity but not helicase activity.</text>
</comment>
<feature type="domain" description="UvrD-like helicase C-terminal" evidence="15">
    <location>
        <begin position="277"/>
        <end position="575"/>
    </location>
</feature>